<dbReference type="GO" id="GO:0009313">
    <property type="term" value="P:oligosaccharide catabolic process"/>
    <property type="evidence" value="ECO:0007669"/>
    <property type="project" value="TreeGrafter"/>
</dbReference>
<dbReference type="GO" id="GO:0004558">
    <property type="term" value="F:alpha-1,4-glucosidase activity"/>
    <property type="evidence" value="ECO:0007669"/>
    <property type="project" value="UniProtKB-EC"/>
</dbReference>
<dbReference type="InterPro" id="IPR017853">
    <property type="entry name" value="GH"/>
</dbReference>
<evidence type="ECO:0000313" key="2">
    <source>
        <dbReference type="EMBL" id="MDR7301204.1"/>
    </source>
</evidence>
<protein>
    <submittedName>
        <fullName evidence="2">Alpha-glucosidase</fullName>
        <ecNumber evidence="2">3.2.1.20</ecNumber>
    </submittedName>
</protein>
<dbReference type="RefSeq" id="WP_310271259.1">
    <property type="nucleotide sequence ID" value="NZ_JAVDXW010000001.1"/>
</dbReference>
<dbReference type="InterPro" id="IPR006047">
    <property type="entry name" value="GH13_cat_dom"/>
</dbReference>
<dbReference type="GO" id="GO:0004556">
    <property type="term" value="F:alpha-amylase activity"/>
    <property type="evidence" value="ECO:0007669"/>
    <property type="project" value="TreeGrafter"/>
</dbReference>
<keyword evidence="3" id="KW-1185">Reference proteome</keyword>
<gene>
    <name evidence="2" type="ORF">JOF55_001385</name>
</gene>
<reference evidence="2" key="1">
    <citation type="submission" date="2023-07" db="EMBL/GenBank/DDBJ databases">
        <title>Sequencing the genomes of 1000 actinobacteria strains.</title>
        <authorList>
            <person name="Klenk H.-P."/>
        </authorList>
    </citation>
    <scope>NUCLEOTIDE SEQUENCE</scope>
    <source>
        <strain evidence="2">DSM 45977</strain>
    </source>
</reference>
<evidence type="ECO:0000313" key="3">
    <source>
        <dbReference type="Proteomes" id="UP001180845"/>
    </source>
</evidence>
<dbReference type="EC" id="3.2.1.20" evidence="2"/>
<evidence type="ECO:0000259" key="1">
    <source>
        <dbReference type="SMART" id="SM00642"/>
    </source>
</evidence>
<dbReference type="AlphaFoldDB" id="A0AAE3ZCV3"/>
<dbReference type="EMBL" id="JAVDXW010000001">
    <property type="protein sequence ID" value="MDR7301204.1"/>
    <property type="molecule type" value="Genomic_DNA"/>
</dbReference>
<keyword evidence="2" id="KW-0326">Glycosidase</keyword>
<dbReference type="Gene3D" id="3.20.20.80">
    <property type="entry name" value="Glycosidases"/>
    <property type="match status" value="2"/>
</dbReference>
<comment type="caution">
    <text evidence="2">The sequence shown here is derived from an EMBL/GenBank/DDBJ whole genome shotgun (WGS) entry which is preliminary data.</text>
</comment>
<dbReference type="Proteomes" id="UP001180845">
    <property type="component" value="Unassembled WGS sequence"/>
</dbReference>
<dbReference type="PANTHER" id="PTHR10357:SF179">
    <property type="entry name" value="NEUTRAL AND BASIC AMINO ACID TRANSPORT PROTEIN RBAT"/>
    <property type="match status" value="1"/>
</dbReference>
<dbReference type="SUPFAM" id="SSF51445">
    <property type="entry name" value="(Trans)glycosidases"/>
    <property type="match status" value="1"/>
</dbReference>
<sequence>MWDLTGSQRRYAGDRPWWHRAVNYRVDVRSFRDSDGDGIGDLEGVRSKLEYLDQLGIDALWLTGILAGPISEPSRDCDVDPMLGDLGSYDKLIAEAHGRGISILMDLAAERSGIDQPGFGGELARALRFWIGRGVDGFRVGVSPGMTRPADEAVSGMLGTMRSVLAEHPRCLIGAFVDERFPRIPGLGRLDLGTDVRFGSVSFDAAAVRNVIDGILADFASVDTYPVWVLAGWDRPRPAGQHGEGRTGLARARAMALVQLALPGIAGLDNGDELGLAETNTSDRIGSQPARGPMPWMGADATFGFTDAPYTPAIPQDWQHLTVEAQTNDPTSTLSLHRAALALRRTHHAFRGSTIEWYGAPAGCLAFRRGSTGLVCALNTSRQLVPLPPGEVLLSSGPLTGNRVPPDTAVWLA</sequence>
<accession>A0AAE3ZCV3</accession>
<feature type="domain" description="Glycosyl hydrolase family 13 catalytic" evidence="1">
    <location>
        <begin position="25"/>
        <end position="301"/>
    </location>
</feature>
<organism evidence="2 3">
    <name type="scientific">Haloactinomyces albus</name>
    <dbReference type="NCBI Taxonomy" id="1352928"/>
    <lineage>
        <taxon>Bacteria</taxon>
        <taxon>Bacillati</taxon>
        <taxon>Actinomycetota</taxon>
        <taxon>Actinomycetes</taxon>
        <taxon>Actinopolysporales</taxon>
        <taxon>Actinopolysporaceae</taxon>
        <taxon>Haloactinomyces</taxon>
    </lineage>
</organism>
<name>A0AAE3ZCV3_9ACTN</name>
<dbReference type="SMART" id="SM00642">
    <property type="entry name" value="Aamy"/>
    <property type="match status" value="1"/>
</dbReference>
<dbReference type="PANTHER" id="PTHR10357">
    <property type="entry name" value="ALPHA-AMYLASE FAMILY MEMBER"/>
    <property type="match status" value="1"/>
</dbReference>
<dbReference type="Pfam" id="PF00128">
    <property type="entry name" value="Alpha-amylase"/>
    <property type="match status" value="2"/>
</dbReference>
<keyword evidence="2" id="KW-0378">Hydrolase</keyword>
<proteinExistence type="predicted"/>